<keyword evidence="10" id="KW-1185">Reference proteome</keyword>
<protein>
    <recommendedName>
        <fullName evidence="4">Heat shock protein 15</fullName>
    </recommendedName>
</protein>
<dbReference type="AlphaFoldDB" id="A0A1I6BSL1"/>
<dbReference type="GO" id="GO:0003727">
    <property type="term" value="F:single-stranded RNA binding"/>
    <property type="evidence" value="ECO:0007669"/>
    <property type="project" value="InterPro"/>
</dbReference>
<evidence type="ECO:0000313" key="8">
    <source>
        <dbReference type="EMBL" id="SFQ83929.1"/>
    </source>
</evidence>
<dbReference type="GO" id="GO:0043023">
    <property type="term" value="F:ribosomal large subunit binding"/>
    <property type="evidence" value="ECO:0007669"/>
    <property type="project" value="InterPro"/>
</dbReference>
<evidence type="ECO:0000256" key="4">
    <source>
        <dbReference type="PIRNR" id="PIRNR016821"/>
    </source>
</evidence>
<dbReference type="Pfam" id="PF01479">
    <property type="entry name" value="S4"/>
    <property type="match status" value="1"/>
</dbReference>
<proteinExistence type="inferred from homology"/>
<feature type="region of interest" description="Disordered" evidence="5">
    <location>
        <begin position="102"/>
        <end position="131"/>
    </location>
</feature>
<dbReference type="RefSeq" id="WP_090539030.1">
    <property type="nucleotide sequence ID" value="NZ_FOYD01000006.1"/>
</dbReference>
<dbReference type="EMBL" id="JAVRDO010000002">
    <property type="protein sequence ID" value="MDX9686163.1"/>
    <property type="molecule type" value="Genomic_DNA"/>
</dbReference>
<sequence length="131" mass="14927">MSEDSKPRLDKWLWAARFFKTRGLAKAAVEGGKVHYAGERCKPSKEPRVGDQLRIRQGFDDRTVVIRAISMTRRGAPEAQLLYEETAQSIRLREQAAAARKAAGPGLVISEQRPTKKQRRQIHRFKEQQGD</sequence>
<dbReference type="CDD" id="cd00165">
    <property type="entry name" value="S4"/>
    <property type="match status" value="1"/>
</dbReference>
<dbReference type="Gene3D" id="3.10.290.10">
    <property type="entry name" value="RNA-binding S4 domain"/>
    <property type="match status" value="1"/>
</dbReference>
<dbReference type="InterPro" id="IPR036986">
    <property type="entry name" value="S4_RNA-bd_sf"/>
</dbReference>
<feature type="domain" description="RNA-binding S4" evidence="6">
    <location>
        <begin position="7"/>
        <end position="70"/>
    </location>
</feature>
<dbReference type="OrthoDB" id="9797176at2"/>
<dbReference type="SMART" id="SM00363">
    <property type="entry name" value="S4"/>
    <property type="match status" value="1"/>
</dbReference>
<name>A0A1I6BSL1_9GAMM</name>
<dbReference type="InterPro" id="IPR002942">
    <property type="entry name" value="S4_RNA-bd"/>
</dbReference>
<reference evidence="10" key="2">
    <citation type="submission" date="2023-07" db="EMBL/GenBank/DDBJ databases">
        <authorList>
            <person name="de Witt J."/>
        </authorList>
    </citation>
    <scope>NUCLEOTIDE SEQUENCE [LARGE SCALE GENOMIC DNA]</scope>
    <source>
        <strain evidence="10">FZJ</strain>
    </source>
</reference>
<dbReference type="GO" id="GO:0034605">
    <property type="term" value="P:cellular response to heat"/>
    <property type="evidence" value="ECO:0007669"/>
    <property type="project" value="InterPro"/>
</dbReference>
<evidence type="ECO:0000313" key="7">
    <source>
        <dbReference type="EMBL" id="MDX9686163.1"/>
    </source>
</evidence>
<keyword evidence="3 4" id="KW-0238">DNA-binding</keyword>
<dbReference type="SUPFAM" id="SSF55174">
    <property type="entry name" value="Alpha-L RNA-binding motif"/>
    <property type="match status" value="1"/>
</dbReference>
<reference evidence="8 9" key="1">
    <citation type="submission" date="2016-10" db="EMBL/GenBank/DDBJ databases">
        <authorList>
            <person name="de Groot N.N."/>
        </authorList>
    </citation>
    <scope>NUCLEOTIDE SEQUENCE [LARGE SCALE GENOMIC DNA]</scope>
    <source>
        <strain evidence="8 9">JCM 18415</strain>
    </source>
</reference>
<evidence type="ECO:0000313" key="9">
    <source>
        <dbReference type="Proteomes" id="UP000242815"/>
    </source>
</evidence>
<organism evidence="8 9">
    <name type="scientific">Halopseudomonas formosensis</name>
    <dbReference type="NCBI Taxonomy" id="1002526"/>
    <lineage>
        <taxon>Bacteria</taxon>
        <taxon>Pseudomonadati</taxon>
        <taxon>Pseudomonadota</taxon>
        <taxon>Gammaproteobacteria</taxon>
        <taxon>Pseudomonadales</taxon>
        <taxon>Pseudomonadaceae</taxon>
        <taxon>Halopseudomonas</taxon>
    </lineage>
</organism>
<gene>
    <name evidence="7" type="ORF">RED13_000547</name>
    <name evidence="8" type="ORF">SAMN05216578_10632</name>
</gene>
<evidence type="ECO:0000313" key="10">
    <source>
        <dbReference type="Proteomes" id="UP001281217"/>
    </source>
</evidence>
<keyword evidence="8" id="KW-0346">Stress response</keyword>
<dbReference type="PIRSF" id="PIRSF016821">
    <property type="entry name" value="HSP15"/>
    <property type="match status" value="1"/>
</dbReference>
<accession>A0A1I6BSL1</accession>
<dbReference type="Proteomes" id="UP001281217">
    <property type="component" value="Unassembled WGS sequence"/>
</dbReference>
<comment type="similarity">
    <text evidence="1 4">Belongs to the HSP15 family.</text>
</comment>
<evidence type="ECO:0000256" key="2">
    <source>
        <dbReference type="ARBA" id="ARBA00022884"/>
    </source>
</evidence>
<dbReference type="GO" id="GO:0003677">
    <property type="term" value="F:DNA binding"/>
    <property type="evidence" value="ECO:0007669"/>
    <property type="project" value="UniProtKB-KW"/>
</dbReference>
<evidence type="ECO:0000256" key="3">
    <source>
        <dbReference type="ARBA" id="ARBA00023125"/>
    </source>
</evidence>
<dbReference type="Proteomes" id="UP000242815">
    <property type="component" value="Unassembled WGS sequence"/>
</dbReference>
<reference evidence="7" key="3">
    <citation type="submission" date="2024-05" db="EMBL/GenBank/DDBJ databases">
        <authorList>
            <person name="de Witt J."/>
        </authorList>
    </citation>
    <scope>NUCLEOTIDE SEQUENCE</scope>
    <source>
        <strain evidence="7">FZJ</strain>
    </source>
</reference>
<dbReference type="STRING" id="1002526.SAMN05216578_10632"/>
<evidence type="ECO:0000259" key="6">
    <source>
        <dbReference type="SMART" id="SM00363"/>
    </source>
</evidence>
<keyword evidence="2 4" id="KW-0694">RNA-binding</keyword>
<dbReference type="EMBL" id="FOYD01000006">
    <property type="protein sequence ID" value="SFQ83929.1"/>
    <property type="molecule type" value="Genomic_DNA"/>
</dbReference>
<dbReference type="PROSITE" id="PS50889">
    <property type="entry name" value="S4"/>
    <property type="match status" value="1"/>
</dbReference>
<evidence type="ECO:0000256" key="1">
    <source>
        <dbReference type="ARBA" id="ARBA00008396"/>
    </source>
</evidence>
<dbReference type="InterPro" id="IPR025708">
    <property type="entry name" value="HSP15"/>
</dbReference>
<evidence type="ECO:0000256" key="5">
    <source>
        <dbReference type="SAM" id="MobiDB-lite"/>
    </source>
</evidence>